<evidence type="ECO:0000256" key="5">
    <source>
        <dbReference type="ARBA" id="ARBA00022967"/>
    </source>
</evidence>
<dbReference type="AlphaFoldDB" id="A0A177SYT0"/>
<dbReference type="PANTHER" id="PTHR11403:SF7">
    <property type="entry name" value="CYTOCHROME C OXIDASE SUBUNIT 3"/>
    <property type="match status" value="1"/>
</dbReference>
<evidence type="ECO:0000256" key="3">
    <source>
        <dbReference type="ARBA" id="ARBA00015944"/>
    </source>
</evidence>
<accession>A0A177SYT0</accession>
<reference evidence="10" key="1">
    <citation type="submission" date="2016-04" db="EMBL/GenBank/DDBJ databases">
        <authorList>
            <person name="Nguyen H.D."/>
            <person name="Kesanakurti P."/>
            <person name="Cullis J."/>
            <person name="Levesque C.A."/>
            <person name="Hambleton S."/>
        </authorList>
    </citation>
    <scope>NUCLEOTIDE SEQUENCE</scope>
    <source>
        <strain evidence="10">DAOMC 238032</strain>
    </source>
</reference>
<name>A0A177SYT0_9BASI</name>
<feature type="domain" description="Heme-copper oxidase subunit III family profile" evidence="9">
    <location>
        <begin position="21"/>
        <end position="197"/>
    </location>
</feature>
<reference evidence="10" key="2">
    <citation type="journal article" date="2019" name="IMA Fungus">
        <title>Genome sequencing and comparison of five Tilletia species to identify candidate genes for the detection of regulated species infecting wheat.</title>
        <authorList>
            <person name="Nguyen H.D.T."/>
            <person name="Sultana T."/>
            <person name="Kesanakurti P."/>
            <person name="Hambleton S."/>
        </authorList>
    </citation>
    <scope>NUCLEOTIDE SEQUENCE</scope>
    <source>
        <strain evidence="10">DAOMC 238032</strain>
    </source>
</reference>
<dbReference type="InterPro" id="IPR035973">
    <property type="entry name" value="Cyt_c_oxidase_su3-like_sf"/>
</dbReference>
<dbReference type="Gene3D" id="1.20.120.80">
    <property type="entry name" value="Cytochrome c oxidase, subunit III, four-helix bundle"/>
    <property type="match status" value="1"/>
</dbReference>
<dbReference type="Proteomes" id="UP000077671">
    <property type="component" value="Unassembled WGS sequence"/>
</dbReference>
<dbReference type="PANTHER" id="PTHR11403">
    <property type="entry name" value="CYTOCHROME C OXIDASE SUBUNIT III"/>
    <property type="match status" value="1"/>
</dbReference>
<keyword evidence="6" id="KW-1133">Transmembrane helix</keyword>
<evidence type="ECO:0000313" key="11">
    <source>
        <dbReference type="Proteomes" id="UP000077671"/>
    </source>
</evidence>
<evidence type="ECO:0000256" key="7">
    <source>
        <dbReference type="ARBA" id="ARBA00023136"/>
    </source>
</evidence>
<dbReference type="InterPro" id="IPR000298">
    <property type="entry name" value="Cyt_c_oxidase-like_su3"/>
</dbReference>
<dbReference type="CDD" id="cd00386">
    <property type="entry name" value="Heme_Cu_Oxidase_III_like"/>
    <property type="match status" value="1"/>
</dbReference>
<sequence length="199" mass="22678">MPKVIDVSGLSRFQEGSEAPLWWGVTMLILIEATVVASFIASYFYLRLYQTQWPPAGVAPPELLWPTLSLVMLLASCVSMWWAGQKLKQDRRNSFTLGVAISVLLASLVLLSRWQQFHALDVRWDSSPYGSILWTISGFHFIHVVSAVIGTGVVVLLGLRGFFTRQRQIAAVVDTLYWYFVGLVWIPLYLVLYWVPRWL</sequence>
<protein>
    <recommendedName>
        <fullName evidence="3 8">Cytochrome c oxidase subunit 3</fullName>
    </recommendedName>
</protein>
<gene>
    <name evidence="10" type="ORF">A4X03_0g9256</name>
</gene>
<evidence type="ECO:0000256" key="6">
    <source>
        <dbReference type="ARBA" id="ARBA00022989"/>
    </source>
</evidence>
<comment type="caution">
    <text evidence="10">The sequence shown here is derived from an EMBL/GenBank/DDBJ whole genome shotgun (WGS) entry which is preliminary data.</text>
</comment>
<evidence type="ECO:0000313" key="10">
    <source>
        <dbReference type="EMBL" id="KAE8236993.1"/>
    </source>
</evidence>
<evidence type="ECO:0000256" key="1">
    <source>
        <dbReference type="ARBA" id="ARBA00004141"/>
    </source>
</evidence>
<dbReference type="InterPro" id="IPR013833">
    <property type="entry name" value="Cyt_c_oxidase_su3_a-hlx"/>
</dbReference>
<dbReference type="Pfam" id="PF00510">
    <property type="entry name" value="COX3"/>
    <property type="match status" value="1"/>
</dbReference>
<keyword evidence="5" id="KW-1278">Translocase</keyword>
<evidence type="ECO:0000256" key="4">
    <source>
        <dbReference type="ARBA" id="ARBA00022692"/>
    </source>
</evidence>
<comment type="function">
    <text evidence="8">Component of the cytochrome c oxidase, the last enzyme in the mitochondrial electron transport chain which drives oxidative phosphorylation. The respiratory chain contains 3 multisubunit complexes succinate dehydrogenase (complex II, CII), ubiquinol-cytochrome c oxidoreductase (cytochrome b-c1 complex, complex III, CIII) and cytochrome c oxidase (complex IV, CIV), that cooperate to transfer electrons derived from NADH and succinate to molecular oxygen, creating an electrochemical gradient over the inner membrane that drives transmembrane transport and the ATP synthase. Cytochrome c oxidase is the component of the respiratory chain that catalyzes the reduction of oxygen to water. Electrons originating from reduced cytochrome c in the intermembrane space (IMS) are transferred via the dinuclear copper A center (CU(A)) of subunit 2 and heme A of subunit 1 to the active site in subunit 1, a binuclear center (BNC) formed by heme A3 and copper B (CU(B)). The BNC reduces molecular oxygen to 2 water molecules using 4 electrons from cytochrome c in the IMS and 4 protons from the mitochondrial matrix.</text>
</comment>
<comment type="subcellular location">
    <subcellularLocation>
        <location evidence="1">Membrane</location>
        <topology evidence="1">Multi-pass membrane protein</topology>
    </subcellularLocation>
</comment>
<dbReference type="GO" id="GO:0016020">
    <property type="term" value="C:membrane"/>
    <property type="evidence" value="ECO:0007669"/>
    <property type="project" value="UniProtKB-SubCell"/>
</dbReference>
<keyword evidence="7" id="KW-0472">Membrane</keyword>
<organism evidence="10 11">
    <name type="scientific">Tilletia caries</name>
    <name type="common">wheat bunt fungus</name>
    <dbReference type="NCBI Taxonomy" id="13290"/>
    <lineage>
        <taxon>Eukaryota</taxon>
        <taxon>Fungi</taxon>
        <taxon>Dikarya</taxon>
        <taxon>Basidiomycota</taxon>
        <taxon>Ustilaginomycotina</taxon>
        <taxon>Exobasidiomycetes</taxon>
        <taxon>Tilletiales</taxon>
        <taxon>Tilletiaceae</taxon>
        <taxon>Tilletia</taxon>
    </lineage>
</organism>
<dbReference type="GO" id="GO:0019646">
    <property type="term" value="P:aerobic electron transport chain"/>
    <property type="evidence" value="ECO:0007669"/>
    <property type="project" value="InterPro"/>
</dbReference>
<keyword evidence="4 8" id="KW-0812">Transmembrane</keyword>
<dbReference type="PROSITE" id="PS50253">
    <property type="entry name" value="COX3"/>
    <property type="match status" value="1"/>
</dbReference>
<keyword evidence="8" id="KW-0496">Mitochondrion</keyword>
<evidence type="ECO:0000256" key="2">
    <source>
        <dbReference type="ARBA" id="ARBA00010581"/>
    </source>
</evidence>
<dbReference type="InterPro" id="IPR024791">
    <property type="entry name" value="Cyt_c/ubiquinol_Oxase_su3"/>
</dbReference>
<proteinExistence type="inferred from homology"/>
<dbReference type="GO" id="GO:0004129">
    <property type="term" value="F:cytochrome-c oxidase activity"/>
    <property type="evidence" value="ECO:0007669"/>
    <property type="project" value="InterPro"/>
</dbReference>
<dbReference type="EMBL" id="LWDD02003509">
    <property type="protein sequence ID" value="KAE8236993.1"/>
    <property type="molecule type" value="Genomic_DNA"/>
</dbReference>
<comment type="similarity">
    <text evidence="2 8">Belongs to the cytochrome c oxidase subunit 3 family.</text>
</comment>
<dbReference type="SUPFAM" id="SSF81452">
    <property type="entry name" value="Cytochrome c oxidase subunit III-like"/>
    <property type="match status" value="1"/>
</dbReference>
<evidence type="ECO:0000256" key="8">
    <source>
        <dbReference type="RuleBase" id="RU003375"/>
    </source>
</evidence>
<evidence type="ECO:0000259" key="9">
    <source>
        <dbReference type="PROSITE" id="PS50253"/>
    </source>
</evidence>